<dbReference type="RefSeq" id="WP_193781694.1">
    <property type="nucleotide sequence ID" value="NZ_JADDOJ010000080.1"/>
</dbReference>
<organism evidence="1 2">
    <name type="scientific">Ramlibacter aquaticus</name>
    <dbReference type="NCBI Taxonomy" id="2780094"/>
    <lineage>
        <taxon>Bacteria</taxon>
        <taxon>Pseudomonadati</taxon>
        <taxon>Pseudomonadota</taxon>
        <taxon>Betaproteobacteria</taxon>
        <taxon>Burkholderiales</taxon>
        <taxon>Comamonadaceae</taxon>
        <taxon>Ramlibacter</taxon>
    </lineage>
</organism>
<evidence type="ECO:0000313" key="2">
    <source>
        <dbReference type="Proteomes" id="UP000715965"/>
    </source>
</evidence>
<comment type="caution">
    <text evidence="1">The sequence shown here is derived from an EMBL/GenBank/DDBJ whole genome shotgun (WGS) entry which is preliminary data.</text>
</comment>
<protein>
    <recommendedName>
        <fullName evidence="3">Signal peptide prediction</fullName>
    </recommendedName>
</protein>
<accession>A0ABR9SJQ4</accession>
<dbReference type="EMBL" id="JADDOJ010000080">
    <property type="protein sequence ID" value="MBE7942139.1"/>
    <property type="molecule type" value="Genomic_DNA"/>
</dbReference>
<evidence type="ECO:0000313" key="1">
    <source>
        <dbReference type="EMBL" id="MBE7942139.1"/>
    </source>
</evidence>
<sequence>MPAWLPRLWAAPCSLPGLLLGTLVLAGGGRWHAEGGLLVFTWRESGLRCGRVARALPYRAMALGHVVLAVTREECRALLPHERVHVAQYERWGAFFFPAYAASSLWQWLRGRDPYWDNAFEVQARALAGKP</sequence>
<reference evidence="1 2" key="1">
    <citation type="submission" date="2020-10" db="EMBL/GenBank/DDBJ databases">
        <title>Draft genome of Ramlibacter aquaticus LMG 30558.</title>
        <authorList>
            <person name="Props R."/>
        </authorList>
    </citation>
    <scope>NUCLEOTIDE SEQUENCE [LARGE SCALE GENOMIC DNA]</scope>
    <source>
        <strain evidence="1 2">LMG 30558</strain>
    </source>
</reference>
<proteinExistence type="predicted"/>
<gene>
    <name evidence="1" type="ORF">IM725_16310</name>
</gene>
<keyword evidence="2" id="KW-1185">Reference proteome</keyword>
<evidence type="ECO:0008006" key="3">
    <source>
        <dbReference type="Google" id="ProtNLM"/>
    </source>
</evidence>
<name>A0ABR9SJQ4_9BURK</name>
<dbReference type="Proteomes" id="UP000715965">
    <property type="component" value="Unassembled WGS sequence"/>
</dbReference>